<dbReference type="PANTHER" id="PTHR43692">
    <property type="entry name" value="UDP-N-ACETYLMURAMOYLALANINE--D-GLUTAMATE LIGASE"/>
    <property type="match status" value="1"/>
</dbReference>
<keyword evidence="8 12" id="KW-0133">Cell shape</keyword>
<comment type="function">
    <text evidence="12">Cell wall formation. Catalyzes the addition of glutamate to the nucleotide precursor UDP-N-acetylmuramoyl-L-alanine (UMA).</text>
</comment>
<evidence type="ECO:0000256" key="1">
    <source>
        <dbReference type="ARBA" id="ARBA00004496"/>
    </source>
</evidence>
<keyword evidence="11 12" id="KW-0961">Cell wall biogenesis/degradation</keyword>
<comment type="pathway">
    <text evidence="2 12">Cell wall biogenesis; peptidoglycan biosynthesis.</text>
</comment>
<name>A0A1H6I556_RUMFL</name>
<dbReference type="SUPFAM" id="SSF51984">
    <property type="entry name" value="MurCD N-terminal domain"/>
    <property type="match status" value="1"/>
</dbReference>
<organism evidence="14 15">
    <name type="scientific">Ruminococcus flavefaciens</name>
    <dbReference type="NCBI Taxonomy" id="1265"/>
    <lineage>
        <taxon>Bacteria</taxon>
        <taxon>Bacillati</taxon>
        <taxon>Bacillota</taxon>
        <taxon>Clostridia</taxon>
        <taxon>Eubacteriales</taxon>
        <taxon>Oscillospiraceae</taxon>
        <taxon>Ruminococcus</taxon>
    </lineage>
</organism>
<dbReference type="Gene3D" id="3.40.1190.10">
    <property type="entry name" value="Mur-like, catalytic domain"/>
    <property type="match status" value="1"/>
</dbReference>
<dbReference type="InterPro" id="IPR036565">
    <property type="entry name" value="Mur-like_cat_sf"/>
</dbReference>
<keyword evidence="5 12" id="KW-0132">Cell division</keyword>
<dbReference type="Pfam" id="PF21799">
    <property type="entry name" value="MurD-like_N"/>
    <property type="match status" value="1"/>
</dbReference>
<feature type="domain" description="Mur ligase central" evidence="13">
    <location>
        <begin position="116"/>
        <end position="284"/>
    </location>
</feature>
<dbReference type="InterPro" id="IPR005762">
    <property type="entry name" value="MurD"/>
</dbReference>
<evidence type="ECO:0000256" key="10">
    <source>
        <dbReference type="ARBA" id="ARBA00023306"/>
    </source>
</evidence>
<dbReference type="InterPro" id="IPR018109">
    <property type="entry name" value="Folylpolyglutamate_synth_CS"/>
</dbReference>
<dbReference type="GO" id="GO:0005524">
    <property type="term" value="F:ATP binding"/>
    <property type="evidence" value="ECO:0007669"/>
    <property type="project" value="UniProtKB-UniRule"/>
</dbReference>
<dbReference type="EMBL" id="FNWV01000001">
    <property type="protein sequence ID" value="SEH41363.1"/>
    <property type="molecule type" value="Genomic_DNA"/>
</dbReference>
<feature type="binding site" evidence="12">
    <location>
        <begin position="118"/>
        <end position="124"/>
    </location>
    <ligand>
        <name>ATP</name>
        <dbReference type="ChEBI" id="CHEBI:30616"/>
    </ligand>
</feature>
<dbReference type="GO" id="GO:0051301">
    <property type="term" value="P:cell division"/>
    <property type="evidence" value="ECO:0007669"/>
    <property type="project" value="UniProtKB-KW"/>
</dbReference>
<comment type="similarity">
    <text evidence="12">Belongs to the MurCDEF family.</text>
</comment>
<evidence type="ECO:0000256" key="3">
    <source>
        <dbReference type="ARBA" id="ARBA00022490"/>
    </source>
</evidence>
<keyword evidence="3 12" id="KW-0963">Cytoplasm</keyword>
<evidence type="ECO:0000256" key="6">
    <source>
        <dbReference type="ARBA" id="ARBA00022741"/>
    </source>
</evidence>
<dbReference type="InterPro" id="IPR013221">
    <property type="entry name" value="Mur_ligase_cen"/>
</dbReference>
<dbReference type="GO" id="GO:0009252">
    <property type="term" value="P:peptidoglycan biosynthetic process"/>
    <property type="evidence" value="ECO:0007669"/>
    <property type="project" value="UniProtKB-UniRule"/>
</dbReference>
<keyword evidence="9 12" id="KW-0573">Peptidoglycan synthesis</keyword>
<keyword evidence="7 12" id="KW-0067">ATP-binding</keyword>
<dbReference type="PANTHER" id="PTHR43692:SF1">
    <property type="entry name" value="UDP-N-ACETYLMURAMOYLALANINE--D-GLUTAMATE LIGASE"/>
    <property type="match status" value="1"/>
</dbReference>
<evidence type="ECO:0000256" key="2">
    <source>
        <dbReference type="ARBA" id="ARBA00004752"/>
    </source>
</evidence>
<dbReference type="GO" id="GO:0071555">
    <property type="term" value="P:cell wall organization"/>
    <property type="evidence" value="ECO:0007669"/>
    <property type="project" value="UniProtKB-KW"/>
</dbReference>
<dbReference type="GO" id="GO:0005737">
    <property type="term" value="C:cytoplasm"/>
    <property type="evidence" value="ECO:0007669"/>
    <property type="project" value="UniProtKB-SubCell"/>
</dbReference>
<sequence>MNKFSEYITEYTDGKKICILGFGREGKSTYKILEKYGKQASLTIADLNPVDREANGLPDSVELICGKEYQQCLDDFDMVFKSPGIVLEKPLSELRCQITCETQVFFEVFREKIVGITGTKGKSTVTSLIYHVLKESGADCRIAGNIGIPVFDIAEGMSQDTVVVCELSCHQLEYMTVSPRYAVFLNLYEEHLDHYGTMENYYNAKKNIYLHQHSGDLLWINSDIAPSCDNTEVIRVSNSDSCADIYVADGVVNYENGRKYNIPVDDIKLLGVHNHYNIAIALGVCSQFVDEADFDKAVRTFDPLAHRLEYVDTVRGIRWYDDSISTACATAISALQSVPSVGTILIGGMDRGIDYTTLVDFLADFDVRVICMETSGKRVFDMIQSCGSFNNKDRVHYADHLEDAVKLAAEITPEGMSCVMSPAAASYGIFKNFEERGDAFKALVAQLSK</sequence>
<evidence type="ECO:0000259" key="13">
    <source>
        <dbReference type="Pfam" id="PF08245"/>
    </source>
</evidence>
<keyword evidence="4 12" id="KW-0436">Ligase</keyword>
<evidence type="ECO:0000313" key="14">
    <source>
        <dbReference type="EMBL" id="SEH41363.1"/>
    </source>
</evidence>
<dbReference type="EC" id="6.3.2.9" evidence="12"/>
<evidence type="ECO:0000256" key="8">
    <source>
        <dbReference type="ARBA" id="ARBA00022960"/>
    </source>
</evidence>
<protein>
    <recommendedName>
        <fullName evidence="12">UDP-N-acetylmuramoylalanine--D-glutamate ligase</fullName>
        <ecNumber evidence="12">6.3.2.9</ecNumber>
    </recommendedName>
    <alternativeName>
        <fullName evidence="12">D-glutamic acid-adding enzyme</fullName>
    </alternativeName>
    <alternativeName>
        <fullName evidence="12">UDP-N-acetylmuramoyl-L-alanyl-D-glutamate synthetase</fullName>
    </alternativeName>
</protein>
<keyword evidence="6 12" id="KW-0547">Nucleotide-binding</keyword>
<reference evidence="14 15" key="1">
    <citation type="submission" date="2016-10" db="EMBL/GenBank/DDBJ databases">
        <authorList>
            <person name="de Groot N.N."/>
        </authorList>
    </citation>
    <scope>NUCLEOTIDE SEQUENCE [LARGE SCALE GENOMIC DNA]</scope>
    <source>
        <strain evidence="14 15">YAD2003</strain>
    </source>
</reference>
<evidence type="ECO:0000256" key="4">
    <source>
        <dbReference type="ARBA" id="ARBA00022598"/>
    </source>
</evidence>
<dbReference type="SUPFAM" id="SSF53244">
    <property type="entry name" value="MurD-like peptide ligases, peptide-binding domain"/>
    <property type="match status" value="1"/>
</dbReference>
<evidence type="ECO:0000313" key="15">
    <source>
        <dbReference type="Proteomes" id="UP000183190"/>
    </source>
</evidence>
<dbReference type="Gene3D" id="3.90.190.20">
    <property type="entry name" value="Mur ligase, C-terminal domain"/>
    <property type="match status" value="1"/>
</dbReference>
<comment type="subcellular location">
    <subcellularLocation>
        <location evidence="1 12">Cytoplasm</location>
    </subcellularLocation>
</comment>
<dbReference type="Pfam" id="PF08245">
    <property type="entry name" value="Mur_ligase_M"/>
    <property type="match status" value="1"/>
</dbReference>
<gene>
    <name evidence="12" type="primary">murD</name>
    <name evidence="14" type="ORF">SAMN02910265_00506</name>
</gene>
<evidence type="ECO:0000256" key="7">
    <source>
        <dbReference type="ARBA" id="ARBA00022840"/>
    </source>
</evidence>
<comment type="catalytic activity">
    <reaction evidence="12">
        <text>UDP-N-acetyl-alpha-D-muramoyl-L-alanine + D-glutamate + ATP = UDP-N-acetyl-alpha-D-muramoyl-L-alanyl-D-glutamate + ADP + phosphate + H(+)</text>
        <dbReference type="Rhea" id="RHEA:16429"/>
        <dbReference type="ChEBI" id="CHEBI:15378"/>
        <dbReference type="ChEBI" id="CHEBI:29986"/>
        <dbReference type="ChEBI" id="CHEBI:30616"/>
        <dbReference type="ChEBI" id="CHEBI:43474"/>
        <dbReference type="ChEBI" id="CHEBI:83898"/>
        <dbReference type="ChEBI" id="CHEBI:83900"/>
        <dbReference type="ChEBI" id="CHEBI:456216"/>
        <dbReference type="EC" id="6.3.2.9"/>
    </reaction>
</comment>
<evidence type="ECO:0000256" key="12">
    <source>
        <dbReference type="HAMAP-Rule" id="MF_00639"/>
    </source>
</evidence>
<dbReference type="AlphaFoldDB" id="A0A1H6I556"/>
<dbReference type="GO" id="GO:0008360">
    <property type="term" value="P:regulation of cell shape"/>
    <property type="evidence" value="ECO:0007669"/>
    <property type="project" value="UniProtKB-KW"/>
</dbReference>
<dbReference type="UniPathway" id="UPA00219"/>
<dbReference type="SUPFAM" id="SSF53623">
    <property type="entry name" value="MurD-like peptide ligases, catalytic domain"/>
    <property type="match status" value="1"/>
</dbReference>
<dbReference type="GO" id="GO:0008764">
    <property type="term" value="F:UDP-N-acetylmuramoylalanine-D-glutamate ligase activity"/>
    <property type="evidence" value="ECO:0007669"/>
    <property type="project" value="UniProtKB-UniRule"/>
</dbReference>
<dbReference type="Gene3D" id="3.40.50.720">
    <property type="entry name" value="NAD(P)-binding Rossmann-like Domain"/>
    <property type="match status" value="1"/>
</dbReference>
<dbReference type="PROSITE" id="PS01011">
    <property type="entry name" value="FOLYLPOLYGLU_SYNT_1"/>
    <property type="match status" value="1"/>
</dbReference>
<dbReference type="InterPro" id="IPR036615">
    <property type="entry name" value="Mur_ligase_C_dom_sf"/>
</dbReference>
<evidence type="ECO:0000256" key="5">
    <source>
        <dbReference type="ARBA" id="ARBA00022618"/>
    </source>
</evidence>
<evidence type="ECO:0000256" key="9">
    <source>
        <dbReference type="ARBA" id="ARBA00022984"/>
    </source>
</evidence>
<accession>A0A1H6I556</accession>
<dbReference type="GO" id="GO:0004326">
    <property type="term" value="F:tetrahydrofolylpolyglutamate synthase activity"/>
    <property type="evidence" value="ECO:0007669"/>
    <property type="project" value="InterPro"/>
</dbReference>
<proteinExistence type="inferred from homology"/>
<dbReference type="HAMAP" id="MF_00639">
    <property type="entry name" value="MurD"/>
    <property type="match status" value="1"/>
</dbReference>
<evidence type="ECO:0000256" key="11">
    <source>
        <dbReference type="ARBA" id="ARBA00023316"/>
    </source>
</evidence>
<keyword evidence="10 12" id="KW-0131">Cell cycle</keyword>
<dbReference type="RefSeq" id="WP_074714313.1">
    <property type="nucleotide sequence ID" value="NZ_FNWV01000001.1"/>
</dbReference>
<dbReference type="NCBIfam" id="TIGR01087">
    <property type="entry name" value="murD"/>
    <property type="match status" value="1"/>
</dbReference>
<dbReference type="Proteomes" id="UP000183190">
    <property type="component" value="Unassembled WGS sequence"/>
</dbReference>